<feature type="compositionally biased region" description="Basic and acidic residues" evidence="1">
    <location>
        <begin position="164"/>
        <end position="186"/>
    </location>
</feature>
<feature type="compositionally biased region" description="Acidic residues" evidence="1">
    <location>
        <begin position="187"/>
        <end position="197"/>
    </location>
</feature>
<reference evidence="2 3" key="1">
    <citation type="journal article" date="2020" name="Phytopathology">
        <title>Genome Sequence Resources of Colletotrichum truncatum, C. plurivorum, C. musicola, and C. sojae: Four Species Pathogenic to Soybean (Glycine max).</title>
        <authorList>
            <person name="Rogerio F."/>
            <person name="Boufleur T.R."/>
            <person name="Ciampi-Guillardi M."/>
            <person name="Sukno S.A."/>
            <person name="Thon M.R."/>
            <person name="Massola Junior N.S."/>
            <person name="Baroncelli R."/>
        </authorList>
    </citation>
    <scope>NUCLEOTIDE SEQUENCE [LARGE SCALE GENOMIC DNA]</scope>
    <source>
        <strain evidence="2 3">LFN0009</strain>
    </source>
</reference>
<keyword evidence="3" id="KW-1185">Reference proteome</keyword>
<evidence type="ECO:0000313" key="3">
    <source>
        <dbReference type="Proteomes" id="UP000652219"/>
    </source>
</evidence>
<accession>A0A8H6JP25</accession>
<feature type="compositionally biased region" description="Polar residues" evidence="1">
    <location>
        <begin position="1"/>
        <end position="12"/>
    </location>
</feature>
<evidence type="ECO:0000313" key="2">
    <source>
        <dbReference type="EMBL" id="KAF6816131.1"/>
    </source>
</evidence>
<dbReference type="AlphaFoldDB" id="A0A8H6JP25"/>
<organism evidence="2 3">
    <name type="scientific">Colletotrichum sojae</name>
    <dbReference type="NCBI Taxonomy" id="2175907"/>
    <lineage>
        <taxon>Eukaryota</taxon>
        <taxon>Fungi</taxon>
        <taxon>Dikarya</taxon>
        <taxon>Ascomycota</taxon>
        <taxon>Pezizomycotina</taxon>
        <taxon>Sordariomycetes</taxon>
        <taxon>Hypocreomycetidae</taxon>
        <taxon>Glomerellales</taxon>
        <taxon>Glomerellaceae</taxon>
        <taxon>Colletotrichum</taxon>
        <taxon>Colletotrichum orchidearum species complex</taxon>
    </lineage>
</organism>
<comment type="caution">
    <text evidence="2">The sequence shown here is derived from an EMBL/GenBank/DDBJ whole genome shotgun (WGS) entry which is preliminary data.</text>
</comment>
<feature type="region of interest" description="Disordered" evidence="1">
    <location>
        <begin position="211"/>
        <end position="280"/>
    </location>
</feature>
<sequence>MSDQDTGPSTPQRPIFPNSDGVAEETPRTPSGLGLLSTPPRRPPRSLKRPREADIDASEYRGSSPLRLFQTPPLRPPRRARFSTGFTGLADPSPESMASSNLRPEGIPETSRSPASSAEKPRPKKPVGEQLGRQEGEQQESQSGEHVVELTKEPIVEQAEEKDEERLVQRVEEENEGQAKERIGERVEDEAEDEAESAEVQFQSYNYEVMRHEENESQDEAEQGTARRADITSTQEKVRDASSRCVTPAPVDVSPRTGQKEPHLNTHHDGPGEEPFQLSD</sequence>
<feature type="region of interest" description="Disordered" evidence="1">
    <location>
        <begin position="1"/>
        <end position="199"/>
    </location>
</feature>
<gene>
    <name evidence="2" type="ORF">CSOJ01_03194</name>
</gene>
<feature type="compositionally biased region" description="Basic and acidic residues" evidence="1">
    <location>
        <begin position="146"/>
        <end position="155"/>
    </location>
</feature>
<proteinExistence type="predicted"/>
<feature type="compositionally biased region" description="Basic and acidic residues" evidence="1">
    <location>
        <begin position="225"/>
        <end position="242"/>
    </location>
</feature>
<dbReference type="EMBL" id="WIGN01000030">
    <property type="protein sequence ID" value="KAF6816131.1"/>
    <property type="molecule type" value="Genomic_DNA"/>
</dbReference>
<feature type="compositionally biased region" description="Basic and acidic residues" evidence="1">
    <location>
        <begin position="258"/>
        <end position="271"/>
    </location>
</feature>
<dbReference type="Proteomes" id="UP000652219">
    <property type="component" value="Unassembled WGS sequence"/>
</dbReference>
<feature type="compositionally biased region" description="Low complexity" evidence="1">
    <location>
        <begin position="128"/>
        <end position="145"/>
    </location>
</feature>
<name>A0A8H6JP25_9PEZI</name>
<evidence type="ECO:0000256" key="1">
    <source>
        <dbReference type="SAM" id="MobiDB-lite"/>
    </source>
</evidence>
<protein>
    <submittedName>
        <fullName evidence="2">Uncharacterized protein</fullName>
    </submittedName>
</protein>